<dbReference type="Gene3D" id="1.10.287.70">
    <property type="match status" value="1"/>
</dbReference>
<dbReference type="AlphaFoldDB" id="A0A9N9U1V7"/>
<feature type="transmembrane region" description="Helical" evidence="9">
    <location>
        <begin position="575"/>
        <end position="598"/>
    </location>
</feature>
<proteinExistence type="inferred from homology"/>
<comment type="subcellular location">
    <subcellularLocation>
        <location evidence="1">Cell membrane</location>
        <topology evidence="1">Multi-pass membrane protein</topology>
    </subcellularLocation>
</comment>
<dbReference type="Proteomes" id="UP001153712">
    <property type="component" value="Chromosome 9"/>
</dbReference>
<keyword evidence="6 9" id="KW-0472">Membrane</keyword>
<feature type="signal peptide" evidence="10">
    <location>
        <begin position="1"/>
        <end position="15"/>
    </location>
</feature>
<evidence type="ECO:0000256" key="5">
    <source>
        <dbReference type="ARBA" id="ARBA00022989"/>
    </source>
</evidence>
<dbReference type="PANTHER" id="PTHR42643:SF33">
    <property type="entry name" value="GLUTAMATE RECEPTOR 2-LIKE PROTEIN"/>
    <property type="match status" value="1"/>
</dbReference>
<gene>
    <name evidence="12" type="ORF">PHYEVI_LOCUS11408</name>
</gene>
<evidence type="ECO:0000259" key="11">
    <source>
        <dbReference type="Pfam" id="PF00060"/>
    </source>
</evidence>
<dbReference type="InterPro" id="IPR001320">
    <property type="entry name" value="Iontro_rcpt_C"/>
</dbReference>
<keyword evidence="4 9" id="KW-0812">Transmembrane</keyword>
<dbReference type="InterPro" id="IPR052192">
    <property type="entry name" value="Insect_Ionotropic_Sensory_Rcpt"/>
</dbReference>
<feature type="domain" description="Ionotropic glutamate receptor C-terminal" evidence="11">
    <location>
        <begin position="327"/>
        <end position="430"/>
    </location>
</feature>
<evidence type="ECO:0000313" key="13">
    <source>
        <dbReference type="Proteomes" id="UP001153712"/>
    </source>
</evidence>
<dbReference type="SUPFAM" id="SSF53850">
    <property type="entry name" value="Periplasmic binding protein-like II"/>
    <property type="match status" value="1"/>
</dbReference>
<name>A0A9N9U1V7_PHYSR</name>
<protein>
    <recommendedName>
        <fullName evidence="11">Ionotropic glutamate receptor C-terminal domain-containing protein</fullName>
    </recommendedName>
</protein>
<reference evidence="12" key="1">
    <citation type="submission" date="2022-01" db="EMBL/GenBank/DDBJ databases">
        <authorList>
            <person name="King R."/>
        </authorList>
    </citation>
    <scope>NUCLEOTIDE SEQUENCE</scope>
</reference>
<keyword evidence="3" id="KW-1003">Cell membrane</keyword>
<feature type="transmembrane region" description="Helical" evidence="9">
    <location>
        <begin position="327"/>
        <end position="348"/>
    </location>
</feature>
<organism evidence="12 13">
    <name type="scientific">Phyllotreta striolata</name>
    <name type="common">Striped flea beetle</name>
    <name type="synonym">Crioceris striolata</name>
    <dbReference type="NCBI Taxonomy" id="444603"/>
    <lineage>
        <taxon>Eukaryota</taxon>
        <taxon>Metazoa</taxon>
        <taxon>Ecdysozoa</taxon>
        <taxon>Arthropoda</taxon>
        <taxon>Hexapoda</taxon>
        <taxon>Insecta</taxon>
        <taxon>Pterygota</taxon>
        <taxon>Neoptera</taxon>
        <taxon>Endopterygota</taxon>
        <taxon>Coleoptera</taxon>
        <taxon>Polyphaga</taxon>
        <taxon>Cucujiformia</taxon>
        <taxon>Chrysomeloidea</taxon>
        <taxon>Chrysomelidae</taxon>
        <taxon>Galerucinae</taxon>
        <taxon>Alticini</taxon>
        <taxon>Phyllotreta</taxon>
    </lineage>
</organism>
<accession>A0A9N9U1V7</accession>
<feature type="transmembrane region" description="Helical" evidence="9">
    <location>
        <begin position="392"/>
        <end position="416"/>
    </location>
</feature>
<dbReference type="PANTHER" id="PTHR42643">
    <property type="entry name" value="IONOTROPIC RECEPTOR 20A-RELATED"/>
    <property type="match status" value="1"/>
</dbReference>
<evidence type="ECO:0000256" key="6">
    <source>
        <dbReference type="ARBA" id="ARBA00023136"/>
    </source>
</evidence>
<evidence type="ECO:0000256" key="8">
    <source>
        <dbReference type="ARBA" id="ARBA00023180"/>
    </source>
</evidence>
<evidence type="ECO:0000256" key="10">
    <source>
        <dbReference type="SAM" id="SignalP"/>
    </source>
</evidence>
<dbReference type="GO" id="GO:0015276">
    <property type="term" value="F:ligand-gated monoatomic ion channel activity"/>
    <property type="evidence" value="ECO:0007669"/>
    <property type="project" value="InterPro"/>
</dbReference>
<dbReference type="Pfam" id="PF00060">
    <property type="entry name" value="Lig_chan"/>
    <property type="match status" value="1"/>
</dbReference>
<keyword evidence="13" id="KW-1185">Reference proteome</keyword>
<evidence type="ECO:0000256" key="3">
    <source>
        <dbReference type="ARBA" id="ARBA00022475"/>
    </source>
</evidence>
<keyword evidence="5 9" id="KW-1133">Transmembrane helix</keyword>
<keyword evidence="7" id="KW-0675">Receptor</keyword>
<evidence type="ECO:0000256" key="1">
    <source>
        <dbReference type="ARBA" id="ARBA00004651"/>
    </source>
</evidence>
<dbReference type="EMBL" id="OU900102">
    <property type="protein sequence ID" value="CAG9865164.1"/>
    <property type="molecule type" value="Genomic_DNA"/>
</dbReference>
<evidence type="ECO:0000313" key="12">
    <source>
        <dbReference type="EMBL" id="CAG9865164.1"/>
    </source>
</evidence>
<evidence type="ECO:0000256" key="9">
    <source>
        <dbReference type="SAM" id="Phobius"/>
    </source>
</evidence>
<keyword evidence="8" id="KW-0325">Glycoprotein</keyword>
<dbReference type="GO" id="GO:0050906">
    <property type="term" value="P:detection of stimulus involved in sensory perception"/>
    <property type="evidence" value="ECO:0007669"/>
    <property type="project" value="UniProtKB-ARBA"/>
</dbReference>
<evidence type="ECO:0000256" key="2">
    <source>
        <dbReference type="ARBA" id="ARBA00008685"/>
    </source>
</evidence>
<dbReference type="GO" id="GO:0005886">
    <property type="term" value="C:plasma membrane"/>
    <property type="evidence" value="ECO:0007669"/>
    <property type="project" value="UniProtKB-SubCell"/>
</dbReference>
<keyword evidence="10" id="KW-0732">Signal</keyword>
<sequence>MRACMVILFLSTGLALDPKFVFLKDFFRKKNVPITLVTCPDFKNVTIEAFLSSRTHLDNSMGFQFYGNRPQIIFNSANHRNWHVIDLIFCGKSSDFLFQMNEINAFRFPFKHLILIDISSFDTILLSVCKCDVSIGSEVLLAIFNETTAEIFETYKFRTTSKCNVLPYGNWSEKNGITYTTQGASLFQRRRNFQREELVVNAVIKSNKSLQVDFDDIPEATFDEPYFLESAASLTYALTYLNASYSFRVYTVFGHLNHTTGKFYGMISDLAKGIGDITGSALYLSLERLVVVDLVGNQRSYGTKFVLKEPSMSYVENIYLMTFTDGVWLASGLVLVIFCFILFVVINLEGFKKKNGSGKGRKFTISDAVLLSLEALCQQGTSVDSKTIAGRILLVFLFMVFMFLYAAYAGYILVLLQSTKPIGSVKHLLDSRLECGGVNVSFLTDWYLVNNDPVLKELYLKKLKNVGLLSLEKGLSRVREGNFAFHTALNIAYIHIHKTFTDDEICKLQELPGYLNTDLYYVVPKRSQHKEFFKVSILRINELGFQSRNQYRSSKKPKCYNSIGNFVPVGFYDCYTIIELFFIGTFLSLIIFIVELGTDKWMRSLKMKRFN</sequence>
<evidence type="ECO:0000256" key="4">
    <source>
        <dbReference type="ARBA" id="ARBA00022692"/>
    </source>
</evidence>
<dbReference type="OrthoDB" id="6117597at2759"/>
<comment type="similarity">
    <text evidence="2">Belongs to the glutamate-gated ion channel (TC 1.A.10.1) family.</text>
</comment>
<evidence type="ECO:0000256" key="7">
    <source>
        <dbReference type="ARBA" id="ARBA00023170"/>
    </source>
</evidence>
<feature type="chain" id="PRO_5040168098" description="Ionotropic glutamate receptor C-terminal domain-containing protein" evidence="10">
    <location>
        <begin position="16"/>
        <end position="611"/>
    </location>
</feature>